<evidence type="ECO:0000259" key="5">
    <source>
        <dbReference type="PROSITE" id="PS51891"/>
    </source>
</evidence>
<evidence type="ECO:0000313" key="7">
    <source>
        <dbReference type="Proteomes" id="UP001370348"/>
    </source>
</evidence>
<organism evidence="6 7">
    <name type="scientific">Pendulispora albinea</name>
    <dbReference type="NCBI Taxonomy" id="2741071"/>
    <lineage>
        <taxon>Bacteria</taxon>
        <taxon>Pseudomonadati</taxon>
        <taxon>Myxococcota</taxon>
        <taxon>Myxococcia</taxon>
        <taxon>Myxococcales</taxon>
        <taxon>Sorangiineae</taxon>
        <taxon>Pendulisporaceae</taxon>
        <taxon>Pendulispora</taxon>
    </lineage>
</organism>
<dbReference type="EMBL" id="CP089984">
    <property type="protein sequence ID" value="WXB16150.1"/>
    <property type="molecule type" value="Genomic_DNA"/>
</dbReference>
<evidence type="ECO:0000256" key="3">
    <source>
        <dbReference type="ARBA" id="ARBA00022833"/>
    </source>
</evidence>
<evidence type="ECO:0000313" key="6">
    <source>
        <dbReference type="EMBL" id="WXB16150.1"/>
    </source>
</evidence>
<gene>
    <name evidence="6" type="ORF">LZC94_02495</name>
</gene>
<dbReference type="InterPro" id="IPR006913">
    <property type="entry name" value="CENP-V/GFA"/>
</dbReference>
<keyword evidence="4" id="KW-0456">Lyase</keyword>
<protein>
    <submittedName>
        <fullName evidence="6">GFA family protein</fullName>
    </submittedName>
</protein>
<sequence>MNLPMLGGCRCDRVRIRVTKAPLITTACHCNGCQRMSSSAFSLTALFPADAFEVTQGDPVIGGLHGPDAHHFFCAHCMTWMFTRPAALPHIVNVRPTMLDEHAWFAPFLETFTKTKLPWAVTGAVHSFEEFPPMEAYEALLQAFASHGAGTGSTS</sequence>
<keyword evidence="7" id="KW-1185">Reference proteome</keyword>
<reference evidence="6 7" key="1">
    <citation type="submission" date="2021-12" db="EMBL/GenBank/DDBJ databases">
        <title>Discovery of the Pendulisporaceae a myxobacterial family with distinct sporulation behavior and unique specialized metabolism.</title>
        <authorList>
            <person name="Garcia R."/>
            <person name="Popoff A."/>
            <person name="Bader C.D."/>
            <person name="Loehr J."/>
            <person name="Walesch S."/>
            <person name="Walt C."/>
            <person name="Boldt J."/>
            <person name="Bunk B."/>
            <person name="Haeckl F.J.F.P.J."/>
            <person name="Gunesch A.P."/>
            <person name="Birkelbach J."/>
            <person name="Nuebel U."/>
            <person name="Pietschmann T."/>
            <person name="Bach T."/>
            <person name="Mueller R."/>
        </authorList>
    </citation>
    <scope>NUCLEOTIDE SEQUENCE [LARGE SCALE GENOMIC DNA]</scope>
    <source>
        <strain evidence="6 7">MSr11954</strain>
    </source>
</reference>
<keyword evidence="2" id="KW-0479">Metal-binding</keyword>
<dbReference type="Proteomes" id="UP001370348">
    <property type="component" value="Chromosome"/>
</dbReference>
<dbReference type="InterPro" id="IPR011057">
    <property type="entry name" value="Mss4-like_sf"/>
</dbReference>
<proteinExistence type="inferred from homology"/>
<evidence type="ECO:0000256" key="2">
    <source>
        <dbReference type="ARBA" id="ARBA00022723"/>
    </source>
</evidence>
<dbReference type="PANTHER" id="PTHR33337:SF40">
    <property type="entry name" value="CENP-V_GFA DOMAIN-CONTAINING PROTEIN-RELATED"/>
    <property type="match status" value="1"/>
</dbReference>
<feature type="domain" description="CENP-V/GFA" evidence="5">
    <location>
        <begin position="5"/>
        <end position="105"/>
    </location>
</feature>
<accession>A0ABZ2M0Q2</accession>
<name>A0ABZ2M0Q2_9BACT</name>
<keyword evidence="3" id="KW-0862">Zinc</keyword>
<evidence type="ECO:0000256" key="4">
    <source>
        <dbReference type="ARBA" id="ARBA00023239"/>
    </source>
</evidence>
<dbReference type="PANTHER" id="PTHR33337">
    <property type="entry name" value="GFA DOMAIN-CONTAINING PROTEIN"/>
    <property type="match status" value="1"/>
</dbReference>
<dbReference type="Gene3D" id="3.90.1590.10">
    <property type="entry name" value="glutathione-dependent formaldehyde- activating enzyme (gfa)"/>
    <property type="match status" value="1"/>
</dbReference>
<comment type="similarity">
    <text evidence="1">Belongs to the Gfa family.</text>
</comment>
<dbReference type="RefSeq" id="WP_394825779.1">
    <property type="nucleotide sequence ID" value="NZ_CP089984.1"/>
</dbReference>
<evidence type="ECO:0000256" key="1">
    <source>
        <dbReference type="ARBA" id="ARBA00005495"/>
    </source>
</evidence>
<dbReference type="PROSITE" id="PS51891">
    <property type="entry name" value="CENP_V_GFA"/>
    <property type="match status" value="1"/>
</dbReference>
<dbReference type="Pfam" id="PF04828">
    <property type="entry name" value="GFA"/>
    <property type="match status" value="1"/>
</dbReference>
<dbReference type="SUPFAM" id="SSF51316">
    <property type="entry name" value="Mss4-like"/>
    <property type="match status" value="1"/>
</dbReference>